<name>A0A914X9C1_9BILA</name>
<accession>A0A914X9C1</accession>
<reference evidence="2" key="1">
    <citation type="submission" date="2022-11" db="UniProtKB">
        <authorList>
            <consortium name="WormBaseParasite"/>
        </authorList>
    </citation>
    <scope>IDENTIFICATION</scope>
</reference>
<dbReference type="AlphaFoldDB" id="A0A914X9C1"/>
<organism evidence="1 2">
    <name type="scientific">Plectus sambesii</name>
    <dbReference type="NCBI Taxonomy" id="2011161"/>
    <lineage>
        <taxon>Eukaryota</taxon>
        <taxon>Metazoa</taxon>
        <taxon>Ecdysozoa</taxon>
        <taxon>Nematoda</taxon>
        <taxon>Chromadorea</taxon>
        <taxon>Plectida</taxon>
        <taxon>Plectina</taxon>
        <taxon>Plectoidea</taxon>
        <taxon>Plectidae</taxon>
        <taxon>Plectus</taxon>
    </lineage>
</organism>
<dbReference type="WBParaSite" id="PSAMB.scaffold6587size9177.g28829.t1">
    <property type="protein sequence ID" value="PSAMB.scaffold6587size9177.g28829.t1"/>
    <property type="gene ID" value="PSAMB.scaffold6587size9177.g28829"/>
</dbReference>
<sequence>MQTAHQLDMERLDGQTQLLAKVHQQMLKLLLHQLVMVLQDKQILLLAKVHQEMLNLLLHQLVMVLLRIKEKDQLEKAHL</sequence>
<protein>
    <submittedName>
        <fullName evidence="2">Uncharacterized protein</fullName>
    </submittedName>
</protein>
<proteinExistence type="predicted"/>
<evidence type="ECO:0000313" key="1">
    <source>
        <dbReference type="Proteomes" id="UP000887566"/>
    </source>
</evidence>
<keyword evidence="1" id="KW-1185">Reference proteome</keyword>
<dbReference type="Proteomes" id="UP000887566">
    <property type="component" value="Unplaced"/>
</dbReference>
<evidence type="ECO:0000313" key="2">
    <source>
        <dbReference type="WBParaSite" id="PSAMB.scaffold6587size9177.g28829.t1"/>
    </source>
</evidence>